<accession>A0A2P2JA47</accession>
<organism evidence="1">
    <name type="scientific">Rhizophora mucronata</name>
    <name type="common">Asiatic mangrove</name>
    <dbReference type="NCBI Taxonomy" id="61149"/>
    <lineage>
        <taxon>Eukaryota</taxon>
        <taxon>Viridiplantae</taxon>
        <taxon>Streptophyta</taxon>
        <taxon>Embryophyta</taxon>
        <taxon>Tracheophyta</taxon>
        <taxon>Spermatophyta</taxon>
        <taxon>Magnoliopsida</taxon>
        <taxon>eudicotyledons</taxon>
        <taxon>Gunneridae</taxon>
        <taxon>Pentapetalae</taxon>
        <taxon>rosids</taxon>
        <taxon>fabids</taxon>
        <taxon>Malpighiales</taxon>
        <taxon>Rhizophoraceae</taxon>
        <taxon>Rhizophora</taxon>
    </lineage>
</organism>
<reference evidence="1" key="1">
    <citation type="submission" date="2018-02" db="EMBL/GenBank/DDBJ databases">
        <title>Rhizophora mucronata_Transcriptome.</title>
        <authorList>
            <person name="Meera S.P."/>
            <person name="Sreeshan A."/>
            <person name="Augustine A."/>
        </authorList>
    </citation>
    <scope>NUCLEOTIDE SEQUENCE</scope>
    <source>
        <tissue evidence="1">Leaf</tissue>
    </source>
</reference>
<dbReference type="AlphaFoldDB" id="A0A2P2JA47"/>
<proteinExistence type="predicted"/>
<evidence type="ECO:0000313" key="1">
    <source>
        <dbReference type="EMBL" id="MBW90354.1"/>
    </source>
</evidence>
<dbReference type="EMBL" id="GGEC01009871">
    <property type="protein sequence ID" value="MBW90354.1"/>
    <property type="molecule type" value="Transcribed_RNA"/>
</dbReference>
<name>A0A2P2JA47_RHIMU</name>
<protein>
    <submittedName>
        <fullName evidence="1">Long chain acyl-CoA synthetase 7</fullName>
    </submittedName>
</protein>
<sequence length="75" mass="8710">MDALNVKPVAENFPFMLFYKKVAINIDEKWNESPQPEEVENRRGRGRNGGYKLSMVCLQIGRTCCKLERGFVKMQ</sequence>